<accession>A0A402BBN6</accession>
<protein>
    <submittedName>
        <fullName evidence="3">Uncharacterized protein</fullName>
    </submittedName>
</protein>
<keyword evidence="1" id="KW-0853">WD repeat</keyword>
<dbReference type="SMART" id="SM00320">
    <property type="entry name" value="WD40"/>
    <property type="match status" value="1"/>
</dbReference>
<dbReference type="InterPro" id="IPR036322">
    <property type="entry name" value="WD40_repeat_dom_sf"/>
</dbReference>
<dbReference type="PANTHER" id="PTHR19879">
    <property type="entry name" value="TRANSCRIPTION INITIATION FACTOR TFIID"/>
    <property type="match status" value="1"/>
</dbReference>
<sequence length="148" mass="15890">MPQRRPQGQQVRSGVASTAPRRSVFSRRNFVIGGVVALGGAYVGGSGLWWSISPQAQIYSGHTAPVNAISWSPDGTRIASGSADNTVQVWDAVTGEHIYRYQPINSDVGLDVPISWSPDSKRIASGYWDSEEGLAPMRDLEIGTFLAG</sequence>
<dbReference type="PROSITE" id="PS50294">
    <property type="entry name" value="WD_REPEATS_REGION"/>
    <property type="match status" value="1"/>
</dbReference>
<evidence type="ECO:0000313" key="4">
    <source>
        <dbReference type="Proteomes" id="UP000287171"/>
    </source>
</evidence>
<feature type="transmembrane region" description="Helical" evidence="2">
    <location>
        <begin position="30"/>
        <end position="50"/>
    </location>
</feature>
<feature type="repeat" description="WD" evidence="1">
    <location>
        <begin position="59"/>
        <end position="100"/>
    </location>
</feature>
<dbReference type="RefSeq" id="WP_218027528.1">
    <property type="nucleotide sequence ID" value="NZ_BIFT01000001.1"/>
</dbReference>
<dbReference type="InterPro" id="IPR015943">
    <property type="entry name" value="WD40/YVTN_repeat-like_dom_sf"/>
</dbReference>
<dbReference type="EMBL" id="BIFT01000001">
    <property type="protein sequence ID" value="GCE28744.1"/>
    <property type="molecule type" value="Genomic_DNA"/>
</dbReference>
<evidence type="ECO:0000313" key="3">
    <source>
        <dbReference type="EMBL" id="GCE28744.1"/>
    </source>
</evidence>
<gene>
    <name evidence="3" type="ORF">KDA_42280</name>
</gene>
<dbReference type="PROSITE" id="PS50082">
    <property type="entry name" value="WD_REPEATS_2"/>
    <property type="match status" value="1"/>
</dbReference>
<keyword evidence="2" id="KW-0812">Transmembrane</keyword>
<name>A0A402BBN6_9CHLR</name>
<keyword evidence="4" id="KW-1185">Reference proteome</keyword>
<dbReference type="InterPro" id="IPR001680">
    <property type="entry name" value="WD40_rpt"/>
</dbReference>
<keyword evidence="2" id="KW-1133">Transmembrane helix</keyword>
<dbReference type="PANTHER" id="PTHR19879:SF9">
    <property type="entry name" value="TRANSCRIPTION INITIATION FACTOR TFIID SUBUNIT 5"/>
    <property type="match status" value="1"/>
</dbReference>
<keyword evidence="2" id="KW-0472">Membrane</keyword>
<evidence type="ECO:0000256" key="2">
    <source>
        <dbReference type="SAM" id="Phobius"/>
    </source>
</evidence>
<comment type="caution">
    <text evidence="3">The sequence shown here is derived from an EMBL/GenBank/DDBJ whole genome shotgun (WGS) entry which is preliminary data.</text>
</comment>
<reference evidence="4" key="1">
    <citation type="submission" date="2018-12" db="EMBL/GenBank/DDBJ databases">
        <title>Tengunoibacter tsumagoiensis gen. nov., sp. nov., Dictyobacter kobayashii sp. nov., D. alpinus sp. nov., and D. joshuensis sp. nov. and description of Dictyobacteraceae fam. nov. within the order Ktedonobacterales isolated from Tengu-no-mugimeshi.</title>
        <authorList>
            <person name="Wang C.M."/>
            <person name="Zheng Y."/>
            <person name="Sakai Y."/>
            <person name="Toyoda A."/>
            <person name="Minakuchi Y."/>
            <person name="Abe K."/>
            <person name="Yokota A."/>
            <person name="Yabe S."/>
        </authorList>
    </citation>
    <scope>NUCLEOTIDE SEQUENCE [LARGE SCALE GENOMIC DNA]</scope>
    <source>
        <strain evidence="4">Uno16</strain>
    </source>
</reference>
<evidence type="ECO:0000256" key="1">
    <source>
        <dbReference type="PROSITE-ProRule" id="PRU00221"/>
    </source>
</evidence>
<organism evidence="3 4">
    <name type="scientific">Dictyobacter alpinus</name>
    <dbReference type="NCBI Taxonomy" id="2014873"/>
    <lineage>
        <taxon>Bacteria</taxon>
        <taxon>Bacillati</taxon>
        <taxon>Chloroflexota</taxon>
        <taxon>Ktedonobacteria</taxon>
        <taxon>Ktedonobacterales</taxon>
        <taxon>Dictyobacteraceae</taxon>
        <taxon>Dictyobacter</taxon>
    </lineage>
</organism>
<dbReference type="Proteomes" id="UP000287171">
    <property type="component" value="Unassembled WGS sequence"/>
</dbReference>
<dbReference type="Pfam" id="PF00400">
    <property type="entry name" value="WD40"/>
    <property type="match status" value="1"/>
</dbReference>
<dbReference type="SUPFAM" id="SSF50978">
    <property type="entry name" value="WD40 repeat-like"/>
    <property type="match status" value="1"/>
</dbReference>
<dbReference type="Gene3D" id="2.130.10.10">
    <property type="entry name" value="YVTN repeat-like/Quinoprotein amine dehydrogenase"/>
    <property type="match status" value="1"/>
</dbReference>
<proteinExistence type="predicted"/>
<dbReference type="AlphaFoldDB" id="A0A402BBN6"/>